<dbReference type="SUPFAM" id="SSF51735">
    <property type="entry name" value="NAD(P)-binding Rossmann-fold domains"/>
    <property type="match status" value="1"/>
</dbReference>
<sequence>MSLLDIFTGFMPHFLYSQFFVTPQYPTTDCTGKTIIVTGANVGLGKEAATHYARLNAEKLIIACRSTEKGEAAKRDIEASTKRSGAIEVWPLDLQDYDSVKAFAKRAEGLKRLDVVIENAGIATNTFQTVAGNESTVTTNVVSTFLLALLMLPKLRETGRNFNITPTLTIVASDVHCVTAFPERKASSIFGTLNNPKEARMGDRYNASKLLEVLTCREIAREHPVGQTKVTMNFVDPGWCHSQLMRELDFAPMRLIQRIFCRTTEIGSRTLVHAGLAGPETHGKYLSNCKIRRCAPLVEGKEGLGLQKRVWQELSEKLNAIEPGVTKVLDV</sequence>
<name>A0AAV9JLU2_9PEZI</name>
<keyword evidence="1" id="KW-0560">Oxidoreductase</keyword>
<evidence type="ECO:0000313" key="3">
    <source>
        <dbReference type="Proteomes" id="UP001324427"/>
    </source>
</evidence>
<protein>
    <recommendedName>
        <fullName evidence="4">NAD(P)-binding protein</fullName>
    </recommendedName>
</protein>
<reference evidence="2 3" key="1">
    <citation type="submission" date="2021-11" db="EMBL/GenBank/DDBJ databases">
        <title>Black yeast isolated from Biological Soil Crust.</title>
        <authorList>
            <person name="Kurbessoian T."/>
        </authorList>
    </citation>
    <scope>NUCLEOTIDE SEQUENCE [LARGE SCALE GENOMIC DNA]</scope>
    <source>
        <strain evidence="2 3">CCFEE 5522</strain>
    </source>
</reference>
<keyword evidence="3" id="KW-1185">Reference proteome</keyword>
<evidence type="ECO:0008006" key="4">
    <source>
        <dbReference type="Google" id="ProtNLM"/>
    </source>
</evidence>
<accession>A0AAV9JLU2</accession>
<gene>
    <name evidence="2" type="ORF">LTR36_002825</name>
</gene>
<dbReference type="EMBL" id="JAVFHQ010000019">
    <property type="protein sequence ID" value="KAK4545475.1"/>
    <property type="molecule type" value="Genomic_DNA"/>
</dbReference>
<dbReference type="Gene3D" id="3.40.50.720">
    <property type="entry name" value="NAD(P)-binding Rossmann-like Domain"/>
    <property type="match status" value="1"/>
</dbReference>
<evidence type="ECO:0000313" key="2">
    <source>
        <dbReference type="EMBL" id="KAK4545475.1"/>
    </source>
</evidence>
<dbReference type="InterPro" id="IPR002347">
    <property type="entry name" value="SDR_fam"/>
</dbReference>
<dbReference type="GO" id="GO:0016491">
    <property type="term" value="F:oxidoreductase activity"/>
    <property type="evidence" value="ECO:0007669"/>
    <property type="project" value="UniProtKB-KW"/>
</dbReference>
<evidence type="ECO:0000256" key="1">
    <source>
        <dbReference type="ARBA" id="ARBA00023002"/>
    </source>
</evidence>
<dbReference type="Pfam" id="PF00106">
    <property type="entry name" value="adh_short"/>
    <property type="match status" value="1"/>
</dbReference>
<organism evidence="2 3">
    <name type="scientific">Oleoguttula mirabilis</name>
    <dbReference type="NCBI Taxonomy" id="1507867"/>
    <lineage>
        <taxon>Eukaryota</taxon>
        <taxon>Fungi</taxon>
        <taxon>Dikarya</taxon>
        <taxon>Ascomycota</taxon>
        <taxon>Pezizomycotina</taxon>
        <taxon>Dothideomycetes</taxon>
        <taxon>Dothideomycetidae</taxon>
        <taxon>Mycosphaerellales</taxon>
        <taxon>Teratosphaeriaceae</taxon>
        <taxon>Oleoguttula</taxon>
    </lineage>
</organism>
<dbReference type="PANTHER" id="PTHR43157">
    <property type="entry name" value="PHOSPHATIDYLINOSITOL-GLYCAN BIOSYNTHESIS CLASS F PROTEIN-RELATED"/>
    <property type="match status" value="1"/>
</dbReference>
<dbReference type="AlphaFoldDB" id="A0AAV9JLU2"/>
<dbReference type="PANTHER" id="PTHR43157:SF31">
    <property type="entry name" value="PHOSPHATIDYLINOSITOL-GLYCAN BIOSYNTHESIS CLASS F PROTEIN"/>
    <property type="match status" value="1"/>
</dbReference>
<dbReference type="PRINTS" id="PR00081">
    <property type="entry name" value="GDHRDH"/>
</dbReference>
<dbReference type="Proteomes" id="UP001324427">
    <property type="component" value="Unassembled WGS sequence"/>
</dbReference>
<proteinExistence type="predicted"/>
<comment type="caution">
    <text evidence="2">The sequence shown here is derived from an EMBL/GenBank/DDBJ whole genome shotgun (WGS) entry which is preliminary data.</text>
</comment>
<dbReference type="InterPro" id="IPR036291">
    <property type="entry name" value="NAD(P)-bd_dom_sf"/>
</dbReference>